<feature type="active site" description="Charge relay system" evidence="8">
    <location>
        <position position="371"/>
    </location>
</feature>
<reference evidence="10 11" key="1">
    <citation type="journal article" date="2017" name="BMC Biol.">
        <title>Genomic innovations, transcriptional plasticity and gene loss underlying the evolution and divergence of two highly polyphagous and invasive Helicoverpa pest species.</title>
        <authorList>
            <person name="Pearce S.L."/>
            <person name="Clarke D.F."/>
            <person name="East P.D."/>
            <person name="Elfekih S."/>
            <person name="Gordon K.H."/>
            <person name="Jermiin L.S."/>
            <person name="McGaughran A."/>
            <person name="Oakeshott J.G."/>
            <person name="Papanikolaou A."/>
            <person name="Perera O.P."/>
            <person name="Rane R.V."/>
            <person name="Richards S."/>
            <person name="Tay W.T."/>
            <person name="Walsh T.K."/>
            <person name="Anderson A."/>
            <person name="Anderson C.J."/>
            <person name="Asgari S."/>
            <person name="Board P.G."/>
            <person name="Bretschneider A."/>
            <person name="Campbell P.M."/>
            <person name="Chertemps T."/>
            <person name="Christeller J.T."/>
            <person name="Coppin C.W."/>
            <person name="Downes S.J."/>
            <person name="Duan G."/>
            <person name="Farnsworth C.A."/>
            <person name="Good R.T."/>
            <person name="Han L.B."/>
            <person name="Han Y.C."/>
            <person name="Hatje K."/>
            <person name="Horne I."/>
            <person name="Huang Y.P."/>
            <person name="Hughes D.S."/>
            <person name="Jacquin-Joly E."/>
            <person name="James W."/>
            <person name="Jhangiani S."/>
            <person name="Kollmar M."/>
            <person name="Kuwar S.S."/>
            <person name="Li S."/>
            <person name="Liu N.Y."/>
            <person name="Maibeche M.T."/>
            <person name="Miller J.R."/>
            <person name="Montagne N."/>
            <person name="Perry T."/>
            <person name="Qu J."/>
            <person name="Song S.V."/>
            <person name="Sutton G.G."/>
            <person name="Vogel H."/>
            <person name="Walenz B.P."/>
            <person name="Xu W."/>
            <person name="Zhang H.J."/>
            <person name="Zou Z."/>
            <person name="Batterham P."/>
            <person name="Edwards O.R."/>
            <person name="Feyereisen R."/>
            <person name="Gibbs R.A."/>
            <person name="Heckel D.G."/>
            <person name="McGrath A."/>
            <person name="Robin C."/>
            <person name="Scherer S.E."/>
            <person name="Worley K.C."/>
            <person name="Wu Y.D."/>
        </authorList>
    </citation>
    <scope>NUCLEOTIDE SEQUENCE [LARGE SCALE GENOMIC DNA]</scope>
    <source>
        <strain evidence="10">Harm_GR_Male_#8</strain>
        <tissue evidence="10">Whole organism</tissue>
    </source>
</reference>
<evidence type="ECO:0000313" key="10">
    <source>
        <dbReference type="EMBL" id="PZC77544.1"/>
    </source>
</evidence>
<keyword evidence="3 7" id="KW-0378">Hydrolase</keyword>
<dbReference type="InterPro" id="IPR025483">
    <property type="entry name" value="Lipase_euk"/>
</dbReference>
<dbReference type="InterPro" id="IPR006693">
    <property type="entry name" value="AB_hydrolase_lipase"/>
</dbReference>
<dbReference type="OrthoDB" id="9974421at2759"/>
<keyword evidence="11" id="KW-1185">Reference proteome</keyword>
<accession>A0A2W1BV86</accession>
<dbReference type="SUPFAM" id="SSF53474">
    <property type="entry name" value="alpha/beta-Hydrolases"/>
    <property type="match status" value="1"/>
</dbReference>
<evidence type="ECO:0000256" key="7">
    <source>
        <dbReference type="PIRNR" id="PIRNR000862"/>
    </source>
</evidence>
<protein>
    <recommendedName>
        <fullName evidence="7">Lipase</fullName>
    </recommendedName>
</protein>
<evidence type="ECO:0000313" key="11">
    <source>
        <dbReference type="Proteomes" id="UP000249218"/>
    </source>
</evidence>
<keyword evidence="2" id="KW-0732">Signal</keyword>
<feature type="active site" description="Nucleophile" evidence="8">
    <location>
        <position position="194"/>
    </location>
</feature>
<keyword evidence="6" id="KW-0325">Glycoprotein</keyword>
<gene>
    <name evidence="10" type="primary">HaOG200528</name>
    <name evidence="10" type="ORF">B5X24_HaOG200528</name>
</gene>
<evidence type="ECO:0000256" key="5">
    <source>
        <dbReference type="ARBA" id="ARBA00023098"/>
    </source>
</evidence>
<dbReference type="PANTHER" id="PTHR11005">
    <property type="entry name" value="LYSOSOMAL ACID LIPASE-RELATED"/>
    <property type="match status" value="1"/>
</dbReference>
<evidence type="ECO:0000259" key="9">
    <source>
        <dbReference type="Pfam" id="PF04083"/>
    </source>
</evidence>
<evidence type="ECO:0000256" key="3">
    <source>
        <dbReference type="ARBA" id="ARBA00022801"/>
    </source>
</evidence>
<evidence type="ECO:0000256" key="2">
    <source>
        <dbReference type="ARBA" id="ARBA00022729"/>
    </source>
</evidence>
<dbReference type="Proteomes" id="UP000249218">
    <property type="component" value="Unassembled WGS sequence"/>
</dbReference>
<dbReference type="EMBL" id="KZ149926">
    <property type="protein sequence ID" value="PZC77544.1"/>
    <property type="molecule type" value="Genomic_DNA"/>
</dbReference>
<dbReference type="Pfam" id="PF04083">
    <property type="entry name" value="Abhydro_lipase"/>
    <property type="match status" value="1"/>
</dbReference>
<evidence type="ECO:0000256" key="1">
    <source>
        <dbReference type="ARBA" id="ARBA00010701"/>
    </source>
</evidence>
<evidence type="ECO:0000256" key="8">
    <source>
        <dbReference type="PIRSR" id="PIRSR000862-1"/>
    </source>
</evidence>
<dbReference type="GO" id="GO:0016042">
    <property type="term" value="P:lipid catabolic process"/>
    <property type="evidence" value="ECO:0007669"/>
    <property type="project" value="UniProtKB-KW"/>
</dbReference>
<dbReference type="InterPro" id="IPR029058">
    <property type="entry name" value="AB_hydrolase_fold"/>
</dbReference>
<comment type="similarity">
    <text evidence="1 7">Belongs to the AB hydrolase superfamily. Lipase family.</text>
</comment>
<evidence type="ECO:0000256" key="6">
    <source>
        <dbReference type="ARBA" id="ARBA00023180"/>
    </source>
</evidence>
<dbReference type="FunFam" id="3.40.50.1820:FF:000057">
    <property type="entry name" value="Lipase"/>
    <property type="match status" value="1"/>
</dbReference>
<dbReference type="AlphaFoldDB" id="A0A2W1BV86"/>
<keyword evidence="4 7" id="KW-0442">Lipid degradation</keyword>
<organism evidence="10 11">
    <name type="scientific">Helicoverpa armigera</name>
    <name type="common">Cotton bollworm</name>
    <name type="synonym">Heliothis armigera</name>
    <dbReference type="NCBI Taxonomy" id="29058"/>
    <lineage>
        <taxon>Eukaryota</taxon>
        <taxon>Metazoa</taxon>
        <taxon>Ecdysozoa</taxon>
        <taxon>Arthropoda</taxon>
        <taxon>Hexapoda</taxon>
        <taxon>Insecta</taxon>
        <taxon>Pterygota</taxon>
        <taxon>Neoptera</taxon>
        <taxon>Endopterygota</taxon>
        <taxon>Lepidoptera</taxon>
        <taxon>Glossata</taxon>
        <taxon>Ditrysia</taxon>
        <taxon>Noctuoidea</taxon>
        <taxon>Noctuidae</taxon>
        <taxon>Heliothinae</taxon>
        <taxon>Helicoverpa</taxon>
    </lineage>
</organism>
<name>A0A2W1BV86_HELAM</name>
<feature type="domain" description="Partial AB-hydrolase lipase" evidence="9">
    <location>
        <begin position="63"/>
        <end position="117"/>
    </location>
</feature>
<evidence type="ECO:0000256" key="4">
    <source>
        <dbReference type="ARBA" id="ARBA00022963"/>
    </source>
</evidence>
<feature type="active site" description="Charge relay system" evidence="8">
    <location>
        <position position="402"/>
    </location>
</feature>
<proteinExistence type="inferred from homology"/>
<dbReference type="Gene3D" id="3.40.50.1820">
    <property type="entry name" value="alpha/beta hydrolase"/>
    <property type="match status" value="1"/>
</dbReference>
<dbReference type="GO" id="GO:0016788">
    <property type="term" value="F:hydrolase activity, acting on ester bonds"/>
    <property type="evidence" value="ECO:0007669"/>
    <property type="project" value="InterPro"/>
</dbReference>
<sequence length="429" mass="48761">MFAREVLRSVDNMASKRSNTFKVLLASLAVAALGYVLRSPSLYLRRETKSSLGYPKDSLLNFTELTAEYGYLSEEHKVLTDDGYILTMFRIVKARNCHRAKRSPPVLLMHGLLQSSSGPDAGLAYLISDACYDLWLGNVRGNYYSREHVRLDPDKDPAYWKFYIEEIGIYDVPAMIDYVLNYTGFEKLNYIGFSQGTGTFLVMCSEKPGYCDKVKLVISLAPASRQMHTQSKIFRTMTQTFYRMEGLLSMTGLQEVFSKGGFSQEFVAFFCQLSGVTERLCEKVIDAFDHVDSTHLGSITNQTTRVLFGHFPAGTSVHNMARYGQSMNSGRFEKFDYGREQNLVLYGSEEPPQYNLSATTVPVMCIYGKNDGLVDTRDVEWLMAQLPNVLEMVKVEDPQWNHMDVTYSQYTGDTIFPKIHEYLLKYTSA</sequence>
<keyword evidence="5" id="KW-0443">Lipid metabolism</keyword>
<dbReference type="PIRSF" id="PIRSF000862">
    <property type="entry name" value="Steryl_ester_lip"/>
    <property type="match status" value="1"/>
</dbReference>